<comment type="caution">
    <text evidence="1">The sequence shown here is derived from an EMBL/GenBank/DDBJ whole genome shotgun (WGS) entry which is preliminary data.</text>
</comment>
<proteinExistence type="predicted"/>
<name>Q4TIX5_TETNG</name>
<dbReference type="AlphaFoldDB" id="Q4TIX5"/>
<evidence type="ECO:0000313" key="1">
    <source>
        <dbReference type="EMBL" id="CAF87157.1"/>
    </source>
</evidence>
<organism evidence="1">
    <name type="scientific">Tetraodon nigroviridis</name>
    <name type="common">Spotted green pufferfish</name>
    <name type="synonym">Chelonodon nigroviridis</name>
    <dbReference type="NCBI Taxonomy" id="99883"/>
    <lineage>
        <taxon>Eukaryota</taxon>
        <taxon>Metazoa</taxon>
        <taxon>Chordata</taxon>
        <taxon>Craniata</taxon>
        <taxon>Vertebrata</taxon>
        <taxon>Euteleostomi</taxon>
        <taxon>Actinopterygii</taxon>
        <taxon>Neopterygii</taxon>
        <taxon>Teleostei</taxon>
        <taxon>Neoteleostei</taxon>
        <taxon>Acanthomorphata</taxon>
        <taxon>Eupercaria</taxon>
        <taxon>Tetraodontiformes</taxon>
        <taxon>Tetradontoidea</taxon>
        <taxon>Tetraodontidae</taxon>
        <taxon>Tetraodon</taxon>
    </lineage>
</organism>
<dbReference type="Gene3D" id="2.30.30.140">
    <property type="match status" value="1"/>
</dbReference>
<feature type="non-terminal residue" evidence="1">
    <location>
        <position position="1"/>
    </location>
</feature>
<dbReference type="SUPFAM" id="SSF63748">
    <property type="entry name" value="Tudor/PWWP/MBT"/>
    <property type="match status" value="1"/>
</dbReference>
<reference evidence="1" key="2">
    <citation type="submission" date="2004-02" db="EMBL/GenBank/DDBJ databases">
        <authorList>
            <consortium name="Genoscope"/>
            <consortium name="Whitehead Institute Centre for Genome Research"/>
        </authorList>
    </citation>
    <scope>NUCLEOTIDE SEQUENCE</scope>
</reference>
<dbReference type="EMBL" id="CAAE01001466">
    <property type="protein sequence ID" value="CAF87157.1"/>
    <property type="molecule type" value="Genomic_DNA"/>
</dbReference>
<gene>
    <name evidence="1" type="ORF">GSTENG00034957001</name>
</gene>
<sequence length="58" mass="6722">GHFSWEKYLKETGAVAAPSSYFRQVNIVSLHFPHLWRAAIPQFIFFCHLHLESCTSSK</sequence>
<dbReference type="KEGG" id="tng:GSTEN00034957G001"/>
<dbReference type="OrthoDB" id="8188861at2759"/>
<reference evidence="1" key="1">
    <citation type="journal article" date="2004" name="Nature">
        <title>Genome duplication in the teleost fish Tetraodon nigroviridis reveals the early vertebrate proto-karyotype.</title>
        <authorList>
            <person name="Jaillon O."/>
            <person name="Aury J.-M."/>
            <person name="Brunet F."/>
            <person name="Petit J.-L."/>
            <person name="Stange-Thomann N."/>
            <person name="Mauceli E."/>
            <person name="Bouneau L."/>
            <person name="Fischer C."/>
            <person name="Ozouf-Costaz C."/>
            <person name="Bernot A."/>
            <person name="Nicaud S."/>
            <person name="Jaffe D."/>
            <person name="Fisher S."/>
            <person name="Lutfalla G."/>
            <person name="Dossat C."/>
            <person name="Segurens B."/>
            <person name="Dasilva C."/>
            <person name="Salanoubat M."/>
            <person name="Levy M."/>
            <person name="Boudet N."/>
            <person name="Castellano S."/>
            <person name="Anthouard V."/>
            <person name="Jubin C."/>
            <person name="Castelli V."/>
            <person name="Katinka M."/>
            <person name="Vacherie B."/>
            <person name="Biemont C."/>
            <person name="Skalli Z."/>
            <person name="Cattolico L."/>
            <person name="Poulain J."/>
            <person name="De Berardinis V."/>
            <person name="Cruaud C."/>
            <person name="Duprat S."/>
            <person name="Brottier P."/>
            <person name="Coutanceau J.-P."/>
            <person name="Gouzy J."/>
            <person name="Parra G."/>
            <person name="Lardier G."/>
            <person name="Chapple C."/>
            <person name="McKernan K.J."/>
            <person name="McEwan P."/>
            <person name="Bosak S."/>
            <person name="Kellis M."/>
            <person name="Volff J.-N."/>
            <person name="Guigo R."/>
            <person name="Zody M.C."/>
            <person name="Mesirov J."/>
            <person name="Lindblad-Toh K."/>
            <person name="Birren B."/>
            <person name="Nusbaum C."/>
            <person name="Kahn D."/>
            <person name="Robinson-Rechavi M."/>
            <person name="Laudet V."/>
            <person name="Schachter V."/>
            <person name="Quetier F."/>
            <person name="Saurin W."/>
            <person name="Scarpelli C."/>
            <person name="Wincker P."/>
            <person name="Lander E.S."/>
            <person name="Weissenbach J."/>
            <person name="Roest Crollius H."/>
        </authorList>
    </citation>
    <scope>NUCLEOTIDE SEQUENCE [LARGE SCALE GENOMIC DNA]</scope>
</reference>
<accession>Q4TIX5</accession>
<protein>
    <submittedName>
        <fullName evidence="1">(spotted green pufferfish) hypothetical protein</fullName>
    </submittedName>
</protein>